<organism evidence="3 4">
    <name type="scientific">Nonomuraea ferruginea</name>
    <dbReference type="NCBI Taxonomy" id="46174"/>
    <lineage>
        <taxon>Bacteria</taxon>
        <taxon>Bacillati</taxon>
        <taxon>Actinomycetota</taxon>
        <taxon>Actinomycetes</taxon>
        <taxon>Streptosporangiales</taxon>
        <taxon>Streptosporangiaceae</taxon>
        <taxon>Nonomuraea</taxon>
    </lineage>
</organism>
<proteinExistence type="predicted"/>
<evidence type="ECO:0000259" key="2">
    <source>
        <dbReference type="Pfam" id="PF03372"/>
    </source>
</evidence>
<keyword evidence="4" id="KW-1185">Reference proteome</keyword>
<evidence type="ECO:0000313" key="4">
    <source>
        <dbReference type="Proteomes" id="UP001212498"/>
    </source>
</evidence>
<name>A0ABT4SRU9_9ACTN</name>
<dbReference type="Pfam" id="PF03372">
    <property type="entry name" value="Exo_endo_phos"/>
    <property type="match status" value="1"/>
</dbReference>
<keyword evidence="3" id="KW-0378">Hydrolase</keyword>
<comment type="caution">
    <text evidence="3">The sequence shown here is derived from an EMBL/GenBank/DDBJ whole genome shotgun (WGS) entry which is preliminary data.</text>
</comment>
<accession>A0ABT4SRU9</accession>
<dbReference type="InterPro" id="IPR036691">
    <property type="entry name" value="Endo/exonu/phosph_ase_sf"/>
</dbReference>
<dbReference type="Proteomes" id="UP001212498">
    <property type="component" value="Unassembled WGS sequence"/>
</dbReference>
<evidence type="ECO:0000256" key="1">
    <source>
        <dbReference type="SAM" id="Phobius"/>
    </source>
</evidence>
<keyword evidence="1" id="KW-1133">Transmembrane helix</keyword>
<keyword evidence="3" id="KW-0540">Nuclease</keyword>
<protein>
    <submittedName>
        <fullName evidence="3">Endonuclease/exonuclease/phosphatase family protein</fullName>
    </submittedName>
</protein>
<dbReference type="InterPro" id="IPR005135">
    <property type="entry name" value="Endo/exonuclease/phosphatase"/>
</dbReference>
<keyword evidence="3" id="KW-0255">Endonuclease</keyword>
<dbReference type="SUPFAM" id="SSF56219">
    <property type="entry name" value="DNase I-like"/>
    <property type="match status" value="1"/>
</dbReference>
<dbReference type="EMBL" id="JAPNUD010000008">
    <property type="protein sequence ID" value="MDA0639996.1"/>
    <property type="molecule type" value="Genomic_DNA"/>
</dbReference>
<feature type="domain" description="Endonuclease/exonuclease/phosphatase" evidence="2">
    <location>
        <begin position="7"/>
        <end position="221"/>
    </location>
</feature>
<keyword evidence="1" id="KW-0472">Membrane</keyword>
<reference evidence="3 4" key="1">
    <citation type="submission" date="2022-11" db="EMBL/GenBank/DDBJ databases">
        <title>Nonomuraea corallina sp. nov., a new species of the genus Nonomuraea isolated from sea side sediment in Thai sea.</title>
        <authorList>
            <person name="Ngamcharungchit C."/>
            <person name="Matsumoto A."/>
            <person name="Suriyachadkun C."/>
            <person name="Panbangred W."/>
            <person name="Inahashi Y."/>
            <person name="Intra B."/>
        </authorList>
    </citation>
    <scope>NUCLEOTIDE SEQUENCE [LARGE SCALE GENOMIC DNA]</scope>
    <source>
        <strain evidence="3 4">DSM 43553</strain>
    </source>
</reference>
<gene>
    <name evidence="3" type="ORF">OUY24_05150</name>
</gene>
<feature type="transmembrane region" description="Helical" evidence="1">
    <location>
        <begin position="55"/>
        <end position="76"/>
    </location>
</feature>
<sequence>MTTLRIGTYNLRGLRDDVPALVRVISAMGADLVCLQEAPRLAGWRARCRALAARCGLRLVAGQGVAGVAVLAAPWVRLVHAESRLLRVFLGLEPRGLAMAVVRAGPALLAVGSVHLDLDGRARLHHAAEAVARLRRMAAPYGAPVVLGGDVNESPHQPAWRYLAGQLTDCYAAAPRGDGLTFSSRRPLHRIDGLFAAPGIRVVSCGGVDASGADLAGATDHLPVVAEVRLGE</sequence>
<keyword evidence="1" id="KW-0812">Transmembrane</keyword>
<dbReference type="Gene3D" id="3.60.10.10">
    <property type="entry name" value="Endonuclease/exonuclease/phosphatase"/>
    <property type="match status" value="1"/>
</dbReference>
<dbReference type="RefSeq" id="WP_271275365.1">
    <property type="nucleotide sequence ID" value="NZ_BAABFD010000008.1"/>
</dbReference>
<dbReference type="GO" id="GO:0004519">
    <property type="term" value="F:endonuclease activity"/>
    <property type="evidence" value="ECO:0007669"/>
    <property type="project" value="UniProtKB-KW"/>
</dbReference>
<evidence type="ECO:0000313" key="3">
    <source>
        <dbReference type="EMBL" id="MDA0639996.1"/>
    </source>
</evidence>